<keyword evidence="6 11" id="KW-0067">ATP-binding</keyword>
<comment type="subcellular location">
    <subcellularLocation>
        <location evidence="11">Cell membrane</location>
        <topology evidence="11">Single-pass membrane protein</topology>
    </subcellularLocation>
</comment>
<dbReference type="Pfam" id="PF02669">
    <property type="entry name" value="KdpC"/>
    <property type="match status" value="1"/>
</dbReference>
<evidence type="ECO:0000256" key="2">
    <source>
        <dbReference type="ARBA" id="ARBA00022475"/>
    </source>
</evidence>
<evidence type="ECO:0000256" key="4">
    <source>
        <dbReference type="ARBA" id="ARBA00022692"/>
    </source>
</evidence>
<dbReference type="GO" id="GO:0008556">
    <property type="term" value="F:P-type potassium transmembrane transporter activity"/>
    <property type="evidence" value="ECO:0007669"/>
    <property type="project" value="InterPro"/>
</dbReference>
<dbReference type="Proteomes" id="UP000646308">
    <property type="component" value="Unassembled WGS sequence"/>
</dbReference>
<keyword evidence="5 11" id="KW-0547">Nucleotide-binding</keyword>
<evidence type="ECO:0000313" key="13">
    <source>
        <dbReference type="Proteomes" id="UP000646308"/>
    </source>
</evidence>
<keyword evidence="10 11" id="KW-0472">Membrane</keyword>
<accession>A0A2T4ME06</accession>
<evidence type="ECO:0000313" key="12">
    <source>
        <dbReference type="EMBL" id="NJI02223.1"/>
    </source>
</evidence>
<comment type="function">
    <text evidence="11">Part of the high-affinity ATP-driven potassium transport (or Kdp) system, which catalyzes the hydrolysis of ATP coupled with the electrogenic transport of potassium into the cytoplasm. This subunit acts as a catalytic chaperone that increases the ATP-binding affinity of the ATP-hydrolyzing subunit KdpB by the formation of a transient KdpB/KdpC/ATP ternary complex.</text>
</comment>
<evidence type="ECO:0000256" key="8">
    <source>
        <dbReference type="ARBA" id="ARBA00022989"/>
    </source>
</evidence>
<protein>
    <recommendedName>
        <fullName evidence="11">Potassium-transporting ATPase KdpC subunit</fullName>
    </recommendedName>
    <alternativeName>
        <fullName evidence="11">ATP phosphohydrolase [potassium-transporting] C chain</fullName>
    </alternativeName>
    <alternativeName>
        <fullName evidence="11">Potassium-binding and translocating subunit C</fullName>
    </alternativeName>
    <alternativeName>
        <fullName evidence="11">Potassium-translocating ATPase C chain</fullName>
    </alternativeName>
</protein>
<dbReference type="AlphaFoldDB" id="A0A2T4ME06"/>
<dbReference type="RefSeq" id="WP_107368475.1">
    <property type="nucleotide sequence ID" value="NZ_CP081015.1"/>
</dbReference>
<keyword evidence="9 11" id="KW-0406">Ion transport</keyword>
<dbReference type="EMBL" id="WMFL01000066">
    <property type="protein sequence ID" value="NJI02223.1"/>
    <property type="molecule type" value="Genomic_DNA"/>
</dbReference>
<evidence type="ECO:0000256" key="5">
    <source>
        <dbReference type="ARBA" id="ARBA00022741"/>
    </source>
</evidence>
<evidence type="ECO:0000256" key="9">
    <source>
        <dbReference type="ARBA" id="ARBA00023065"/>
    </source>
</evidence>
<evidence type="ECO:0000256" key="10">
    <source>
        <dbReference type="ARBA" id="ARBA00023136"/>
    </source>
</evidence>
<keyword evidence="8 11" id="KW-1133">Transmembrane helix</keyword>
<evidence type="ECO:0000256" key="11">
    <source>
        <dbReference type="HAMAP-Rule" id="MF_00276"/>
    </source>
</evidence>
<sequence>MFKSSILTTLLVFVICGFVYPILTTAVGQTCFHYQANGSLIKDHGEIVGSERIGQDFTSPYYLHGRPSPHHYSSYPVTENPDHIQPVTGGTNFSNQNQTLLDRVAKDRKTFSQNNGVQPNDVPVNILTASGSGLDSQITKQAANMQIHRIAKHSGLSIKTIQSIIDNHTLHQSESDIVNVLAVNLDIKHAMHL</sequence>
<keyword evidence="2 11" id="KW-1003">Cell membrane</keyword>
<dbReference type="PANTHER" id="PTHR30042:SF2">
    <property type="entry name" value="POTASSIUM-TRANSPORTING ATPASE KDPC SUBUNIT"/>
    <property type="match status" value="1"/>
</dbReference>
<proteinExistence type="inferred from homology"/>
<dbReference type="GO" id="GO:0005524">
    <property type="term" value="F:ATP binding"/>
    <property type="evidence" value="ECO:0007669"/>
    <property type="project" value="UniProtKB-UniRule"/>
</dbReference>
<keyword evidence="7 11" id="KW-0630">Potassium</keyword>
<gene>
    <name evidence="11 12" type="primary">kdpC</name>
    <name evidence="12" type="ORF">GLV84_05030</name>
</gene>
<evidence type="ECO:0000256" key="3">
    <source>
        <dbReference type="ARBA" id="ARBA00022538"/>
    </source>
</evidence>
<keyword evidence="4 11" id="KW-0812">Transmembrane</keyword>
<dbReference type="PIRSF" id="PIRSF001296">
    <property type="entry name" value="K_ATPase_KdpC"/>
    <property type="match status" value="1"/>
</dbReference>
<organism evidence="12 13">
    <name type="scientific">Staphylococcus agnetis</name>
    <dbReference type="NCBI Taxonomy" id="985762"/>
    <lineage>
        <taxon>Bacteria</taxon>
        <taxon>Bacillati</taxon>
        <taxon>Bacillota</taxon>
        <taxon>Bacilli</taxon>
        <taxon>Bacillales</taxon>
        <taxon>Staphylococcaceae</taxon>
        <taxon>Staphylococcus</taxon>
    </lineage>
</organism>
<dbReference type="PANTHER" id="PTHR30042">
    <property type="entry name" value="POTASSIUM-TRANSPORTING ATPASE C CHAIN"/>
    <property type="match status" value="1"/>
</dbReference>
<comment type="similarity">
    <text evidence="11">Belongs to the KdpC family.</text>
</comment>
<keyword evidence="1 11" id="KW-0813">Transport</keyword>
<keyword evidence="3 11" id="KW-0633">Potassium transport</keyword>
<evidence type="ECO:0000256" key="7">
    <source>
        <dbReference type="ARBA" id="ARBA00022958"/>
    </source>
</evidence>
<dbReference type="GO" id="GO:0005886">
    <property type="term" value="C:plasma membrane"/>
    <property type="evidence" value="ECO:0007669"/>
    <property type="project" value="UniProtKB-SubCell"/>
</dbReference>
<evidence type="ECO:0000256" key="6">
    <source>
        <dbReference type="ARBA" id="ARBA00022840"/>
    </source>
</evidence>
<comment type="caution">
    <text evidence="12">The sequence shown here is derived from an EMBL/GenBank/DDBJ whole genome shotgun (WGS) entry which is preliminary data.</text>
</comment>
<dbReference type="InterPro" id="IPR003820">
    <property type="entry name" value="KdpC"/>
</dbReference>
<comment type="subunit">
    <text evidence="11">The system is composed of three essential subunits: KdpA, KdpB and KdpC.</text>
</comment>
<dbReference type="HAMAP" id="MF_00276">
    <property type="entry name" value="KdpC"/>
    <property type="match status" value="1"/>
</dbReference>
<dbReference type="NCBIfam" id="TIGR00681">
    <property type="entry name" value="kdpC"/>
    <property type="match status" value="1"/>
</dbReference>
<name>A0A2T4ME06_9STAP</name>
<evidence type="ECO:0000256" key="1">
    <source>
        <dbReference type="ARBA" id="ARBA00022448"/>
    </source>
</evidence>
<reference evidence="12" key="1">
    <citation type="submission" date="2019-11" db="EMBL/GenBank/DDBJ databases">
        <title>Whole genome comparisons of Staphylococcus agnetis isolates from cattle and chickens.</title>
        <authorList>
            <person name="Rhoads D."/>
            <person name="Shwani A."/>
            <person name="Adkins P."/>
            <person name="Calcutt M."/>
            <person name="Middleton J."/>
        </authorList>
    </citation>
    <scope>NUCLEOTIDE SEQUENCE</scope>
    <source>
        <strain evidence="12">1387</strain>
    </source>
</reference>